<reference evidence="1 2" key="1">
    <citation type="submission" date="2018-05" db="EMBL/GenBank/DDBJ databases">
        <title>Micromonospora from Atacama Desert.</title>
        <authorList>
            <person name="Carro L."/>
            <person name="Goodfellow M."/>
            <person name="Klenk H.-P."/>
        </authorList>
    </citation>
    <scope>NUCLEOTIDE SEQUENCE [LARGE SCALE GENOMIC DNA]</scope>
    <source>
        <strain evidence="1 2">LB32</strain>
    </source>
</reference>
<comment type="caution">
    <text evidence="1">The sequence shown here is derived from an EMBL/GenBank/DDBJ whole genome shotgun (WGS) entry which is preliminary data.</text>
</comment>
<gene>
    <name evidence="1" type="ORF">DLJ58_20205</name>
</gene>
<proteinExistence type="predicted"/>
<organism evidence="1 2">
    <name type="scientific">Micromonospora arida</name>
    <dbReference type="NCBI Taxonomy" id="2203715"/>
    <lineage>
        <taxon>Bacteria</taxon>
        <taxon>Bacillati</taxon>
        <taxon>Actinomycetota</taxon>
        <taxon>Actinomycetes</taxon>
        <taxon>Micromonosporales</taxon>
        <taxon>Micromonosporaceae</taxon>
        <taxon>Micromonospora</taxon>
    </lineage>
</organism>
<name>A0A3N9X437_9ACTN</name>
<dbReference type="OrthoDB" id="9872451at2"/>
<evidence type="ECO:0000313" key="2">
    <source>
        <dbReference type="Proteomes" id="UP000266889"/>
    </source>
</evidence>
<dbReference type="RefSeq" id="WP_124858587.1">
    <property type="nucleotide sequence ID" value="NZ_QGSY01000212.1"/>
</dbReference>
<keyword evidence="2" id="KW-1185">Reference proteome</keyword>
<dbReference type="Proteomes" id="UP000266889">
    <property type="component" value="Unassembled WGS sequence"/>
</dbReference>
<accession>A0A3N9X437</accession>
<dbReference type="EMBL" id="QGSY01000212">
    <property type="protein sequence ID" value="RQX07876.1"/>
    <property type="molecule type" value="Genomic_DNA"/>
</dbReference>
<protein>
    <submittedName>
        <fullName evidence="1">Uncharacterized protein</fullName>
    </submittedName>
</protein>
<sequence>MDRSDYMSCPRNCGVDVREHNSSGLVNGQCDTGPELPLLDSAGYLACGCHGSQSEHTCIPFD</sequence>
<evidence type="ECO:0000313" key="1">
    <source>
        <dbReference type="EMBL" id="RQX07876.1"/>
    </source>
</evidence>
<dbReference type="AlphaFoldDB" id="A0A3N9X437"/>